<gene>
    <name evidence="3" type="ORF">FHE65_31820</name>
</gene>
<dbReference type="GO" id="GO:0004175">
    <property type="term" value="F:endopeptidase activity"/>
    <property type="evidence" value="ECO:0007669"/>
    <property type="project" value="UniProtKB-ARBA"/>
</dbReference>
<accession>A0A5C4MDE3</accession>
<sequence>MRRRRRTVAAVSAAGAGLLGVSLSRKPDSPQFYGLSLATAVTWTVGAVASGPVHRGWIETQDQALRRPVVVPVLTGVGAFGCFYAAALVAQRIPVLDAALRRVLRFADGSTPLVALTTLANGAAEELFFRGALYDAVGESHPVLVSTVAYTATTASSRNPSLILAGAVMGTLFGLQRRATGGIQASTLTHLTWSALMLRFLPPLFREPCDVPVRSRTVL</sequence>
<evidence type="ECO:0000259" key="2">
    <source>
        <dbReference type="Pfam" id="PF02517"/>
    </source>
</evidence>
<protein>
    <submittedName>
        <fullName evidence="3">CPBP family intramembrane metalloprotease</fullName>
    </submittedName>
</protein>
<feature type="domain" description="CAAX prenyl protease 2/Lysostaphin resistance protein A-like" evidence="2">
    <location>
        <begin position="111"/>
        <end position="195"/>
    </location>
</feature>
<dbReference type="Pfam" id="PF02517">
    <property type="entry name" value="Rce1-like"/>
    <property type="match status" value="1"/>
</dbReference>
<dbReference type="EMBL" id="VDFR01000206">
    <property type="protein sequence ID" value="TNC31337.1"/>
    <property type="molecule type" value="Genomic_DNA"/>
</dbReference>
<dbReference type="GO" id="GO:0006508">
    <property type="term" value="P:proteolysis"/>
    <property type="evidence" value="ECO:0007669"/>
    <property type="project" value="UniProtKB-KW"/>
</dbReference>
<keyword evidence="3" id="KW-0645">Protease</keyword>
<dbReference type="AlphaFoldDB" id="A0A5C4MDE3"/>
<dbReference type="Proteomes" id="UP000306740">
    <property type="component" value="Unassembled WGS sequence"/>
</dbReference>
<proteinExistence type="predicted"/>
<evidence type="ECO:0000313" key="3">
    <source>
        <dbReference type="EMBL" id="TNC31337.1"/>
    </source>
</evidence>
<keyword evidence="3" id="KW-0482">Metalloprotease</keyword>
<dbReference type="GO" id="GO:0008237">
    <property type="term" value="F:metallopeptidase activity"/>
    <property type="evidence" value="ECO:0007669"/>
    <property type="project" value="UniProtKB-KW"/>
</dbReference>
<dbReference type="OrthoDB" id="4407663at2"/>
<organism evidence="3 4">
    <name type="scientific">Mumia zhuanghuii</name>
    <dbReference type="NCBI Taxonomy" id="2585211"/>
    <lineage>
        <taxon>Bacteria</taxon>
        <taxon>Bacillati</taxon>
        <taxon>Actinomycetota</taxon>
        <taxon>Actinomycetes</taxon>
        <taxon>Propionibacteriales</taxon>
        <taxon>Nocardioidaceae</taxon>
        <taxon>Mumia</taxon>
    </lineage>
</organism>
<evidence type="ECO:0000313" key="4">
    <source>
        <dbReference type="Proteomes" id="UP000306740"/>
    </source>
</evidence>
<feature type="transmembrane region" description="Helical" evidence="1">
    <location>
        <begin position="34"/>
        <end position="57"/>
    </location>
</feature>
<keyword evidence="1" id="KW-0812">Transmembrane</keyword>
<reference evidence="3 4" key="1">
    <citation type="submission" date="2019-05" db="EMBL/GenBank/DDBJ databases">
        <title>Mumia sp. nov., isolated from the intestinal contents of plateau pika (Ochotona curzoniae) in the Qinghai-Tibet plateau of China.</title>
        <authorList>
            <person name="Tian Z."/>
        </authorList>
    </citation>
    <scope>NUCLEOTIDE SEQUENCE [LARGE SCALE GENOMIC DNA]</scope>
    <source>
        <strain evidence="4">527</strain>
    </source>
</reference>
<feature type="transmembrane region" description="Helical" evidence="1">
    <location>
        <begin position="69"/>
        <end position="90"/>
    </location>
</feature>
<evidence type="ECO:0000256" key="1">
    <source>
        <dbReference type="SAM" id="Phobius"/>
    </source>
</evidence>
<dbReference type="InterPro" id="IPR003675">
    <property type="entry name" value="Rce1/LyrA-like_dom"/>
</dbReference>
<dbReference type="GO" id="GO:0080120">
    <property type="term" value="P:CAAX-box protein maturation"/>
    <property type="evidence" value="ECO:0007669"/>
    <property type="project" value="UniProtKB-ARBA"/>
</dbReference>
<comment type="caution">
    <text evidence="3">The sequence shown here is derived from an EMBL/GenBank/DDBJ whole genome shotgun (WGS) entry which is preliminary data.</text>
</comment>
<keyword evidence="3" id="KW-0378">Hydrolase</keyword>
<keyword evidence="1" id="KW-1133">Transmembrane helix</keyword>
<keyword evidence="1" id="KW-0472">Membrane</keyword>
<name>A0A5C4MDE3_9ACTN</name>